<dbReference type="CDD" id="cd00082">
    <property type="entry name" value="HisKA"/>
    <property type="match status" value="1"/>
</dbReference>
<dbReference type="InterPro" id="IPR013767">
    <property type="entry name" value="PAS_fold"/>
</dbReference>
<keyword evidence="6 14" id="KW-0418">Kinase</keyword>
<dbReference type="InterPro" id="IPR003594">
    <property type="entry name" value="HATPase_dom"/>
</dbReference>
<dbReference type="SUPFAM" id="SSF55785">
    <property type="entry name" value="PYP-like sensor domain (PAS domain)"/>
    <property type="match status" value="4"/>
</dbReference>
<dbReference type="Proteomes" id="UP000231701">
    <property type="component" value="Chromosome"/>
</dbReference>
<keyword evidence="7" id="KW-0067">ATP-binding</keyword>
<dbReference type="EMBL" id="CP018799">
    <property type="protein sequence ID" value="ATX78837.1"/>
    <property type="molecule type" value="Genomic_DNA"/>
</dbReference>
<keyword evidence="4" id="KW-0808">Transferase</keyword>
<dbReference type="EC" id="2.7.13.3" evidence="2"/>
<keyword evidence="3 9" id="KW-0597">Phosphoprotein</keyword>
<dbReference type="RefSeq" id="WP_198507091.1">
    <property type="nucleotide sequence ID" value="NZ_CP018799.1"/>
</dbReference>
<evidence type="ECO:0000256" key="8">
    <source>
        <dbReference type="ARBA" id="ARBA00023012"/>
    </source>
</evidence>
<reference evidence="14 15" key="1">
    <citation type="submission" date="2016-12" db="EMBL/GenBank/DDBJ databases">
        <title>Isolation and genomic insights into novel planktonic Zetaproteobacteria from stratified waters of the Chesapeake Bay.</title>
        <authorList>
            <person name="McAllister S.M."/>
            <person name="Kato S."/>
            <person name="Chan C.S."/>
            <person name="Chiu B.K."/>
            <person name="Field E.K."/>
        </authorList>
    </citation>
    <scope>NUCLEOTIDE SEQUENCE [LARGE SCALE GENOMIC DNA]</scope>
    <source>
        <strain evidence="14 15">CP-5</strain>
    </source>
</reference>
<dbReference type="Pfam" id="PF00989">
    <property type="entry name" value="PAS"/>
    <property type="match status" value="1"/>
</dbReference>
<dbReference type="InterPro" id="IPR000700">
    <property type="entry name" value="PAS-assoc_C"/>
</dbReference>
<evidence type="ECO:0000259" key="10">
    <source>
        <dbReference type="PROSITE" id="PS50109"/>
    </source>
</evidence>
<dbReference type="Gene3D" id="3.30.450.20">
    <property type="entry name" value="PAS domain"/>
    <property type="match status" value="4"/>
</dbReference>
<comment type="catalytic activity">
    <reaction evidence="1">
        <text>ATP + protein L-histidine = ADP + protein N-phospho-L-histidine.</text>
        <dbReference type="EC" id="2.7.13.3"/>
    </reaction>
</comment>
<dbReference type="Pfam" id="PF13426">
    <property type="entry name" value="PAS_9"/>
    <property type="match status" value="3"/>
</dbReference>
<dbReference type="InterPro" id="IPR005467">
    <property type="entry name" value="His_kinase_dom"/>
</dbReference>
<dbReference type="GO" id="GO:0000155">
    <property type="term" value="F:phosphorelay sensor kinase activity"/>
    <property type="evidence" value="ECO:0007669"/>
    <property type="project" value="InterPro"/>
</dbReference>
<dbReference type="Gene3D" id="1.10.287.130">
    <property type="match status" value="1"/>
</dbReference>
<feature type="domain" description="PAS" evidence="12">
    <location>
        <begin position="381"/>
        <end position="434"/>
    </location>
</feature>
<dbReference type="InterPro" id="IPR011006">
    <property type="entry name" value="CheY-like_superfamily"/>
</dbReference>
<dbReference type="SUPFAM" id="SSF52172">
    <property type="entry name" value="CheY-like"/>
    <property type="match status" value="1"/>
</dbReference>
<accession>A0A2K8KVL0</accession>
<keyword evidence="8" id="KW-0902">Two-component regulatory system</keyword>
<dbReference type="InterPro" id="IPR036097">
    <property type="entry name" value="HisK_dim/P_sf"/>
</dbReference>
<dbReference type="SUPFAM" id="SSF47384">
    <property type="entry name" value="Homodimeric domain of signal transducing histidine kinase"/>
    <property type="match status" value="1"/>
</dbReference>
<dbReference type="InterPro" id="IPR001789">
    <property type="entry name" value="Sig_transdc_resp-reg_receiver"/>
</dbReference>
<dbReference type="NCBIfam" id="TIGR00229">
    <property type="entry name" value="sensory_box"/>
    <property type="match status" value="4"/>
</dbReference>
<feature type="domain" description="PAC" evidence="13">
    <location>
        <begin position="85"/>
        <end position="135"/>
    </location>
</feature>
<dbReference type="InterPro" id="IPR004358">
    <property type="entry name" value="Sig_transdc_His_kin-like_C"/>
</dbReference>
<feature type="domain" description="PAS" evidence="12">
    <location>
        <begin position="136"/>
        <end position="206"/>
    </location>
</feature>
<dbReference type="CDD" id="cd17574">
    <property type="entry name" value="REC_OmpR"/>
    <property type="match status" value="1"/>
</dbReference>
<evidence type="ECO:0000256" key="1">
    <source>
        <dbReference type="ARBA" id="ARBA00000085"/>
    </source>
</evidence>
<organism evidence="14 15">
    <name type="scientific">Mariprofundus aestuarium</name>
    <dbReference type="NCBI Taxonomy" id="1921086"/>
    <lineage>
        <taxon>Bacteria</taxon>
        <taxon>Pseudomonadati</taxon>
        <taxon>Pseudomonadota</taxon>
        <taxon>Candidatius Mariprofundia</taxon>
        <taxon>Mariprofundales</taxon>
        <taxon>Mariprofundaceae</taxon>
        <taxon>Mariprofundus</taxon>
    </lineage>
</organism>
<evidence type="ECO:0000313" key="14">
    <source>
        <dbReference type="EMBL" id="ATX78837.1"/>
    </source>
</evidence>
<evidence type="ECO:0000256" key="9">
    <source>
        <dbReference type="PROSITE-ProRule" id="PRU00169"/>
    </source>
</evidence>
<keyword evidence="5" id="KW-0547">Nucleotide-binding</keyword>
<dbReference type="Gene3D" id="3.30.565.10">
    <property type="entry name" value="Histidine kinase-like ATPase, C-terminal domain"/>
    <property type="match status" value="1"/>
</dbReference>
<dbReference type="GO" id="GO:0005524">
    <property type="term" value="F:ATP binding"/>
    <property type="evidence" value="ECO:0007669"/>
    <property type="project" value="UniProtKB-KW"/>
</dbReference>
<dbReference type="PANTHER" id="PTHR43065:SF42">
    <property type="entry name" value="TWO-COMPONENT SENSOR PPRA"/>
    <property type="match status" value="1"/>
</dbReference>
<dbReference type="Pfam" id="PF00072">
    <property type="entry name" value="Response_reg"/>
    <property type="match status" value="1"/>
</dbReference>
<protein>
    <recommendedName>
        <fullName evidence="2">histidine kinase</fullName>
        <ecNumber evidence="2">2.7.13.3</ecNumber>
    </recommendedName>
</protein>
<evidence type="ECO:0000256" key="5">
    <source>
        <dbReference type="ARBA" id="ARBA00022741"/>
    </source>
</evidence>
<evidence type="ECO:0000259" key="13">
    <source>
        <dbReference type="PROSITE" id="PS50113"/>
    </source>
</evidence>
<name>A0A2K8KVL0_MARES</name>
<dbReference type="InterPro" id="IPR003661">
    <property type="entry name" value="HisK_dim/P_dom"/>
</dbReference>
<dbReference type="InterPro" id="IPR035965">
    <property type="entry name" value="PAS-like_dom_sf"/>
</dbReference>
<dbReference type="SUPFAM" id="SSF55874">
    <property type="entry name" value="ATPase domain of HSP90 chaperone/DNA topoisomerase II/histidine kinase"/>
    <property type="match status" value="1"/>
</dbReference>
<gene>
    <name evidence="14" type="ORF">Ga0123461_0396</name>
</gene>
<feature type="domain" description="Histidine kinase" evidence="10">
    <location>
        <begin position="519"/>
        <end position="744"/>
    </location>
</feature>
<dbReference type="InterPro" id="IPR001610">
    <property type="entry name" value="PAC"/>
</dbReference>
<dbReference type="PROSITE" id="PS50109">
    <property type="entry name" value="HIS_KIN"/>
    <property type="match status" value="1"/>
</dbReference>
<dbReference type="KEGG" id="maes:Ga0123461_0396"/>
<evidence type="ECO:0000256" key="7">
    <source>
        <dbReference type="ARBA" id="ARBA00022840"/>
    </source>
</evidence>
<dbReference type="SMART" id="SM00387">
    <property type="entry name" value="HATPase_c"/>
    <property type="match status" value="1"/>
</dbReference>
<dbReference type="AlphaFoldDB" id="A0A2K8KVL0"/>
<sequence length="883" mass="98749">MQEHRSHVELDSISEFNTLLFDVMDDGVLIVNHQGKIFDCNPSFHRRLGYAKDEVVEKSVVELDTPEFAAKVPARIQQILEHGSAVFETAHCRKDGSIMPVELNARFLNVGGETYIFAIVRDISERKQSENLILEKEQQWQSLFQHASEGIFIADLEGCYKDVNSTGCKMLGYERDELIGKSIIDLLAPKDLDRLPSHKKYLLKGESEVSEWTLKKKDGSPISVEISARIIDDGKWLGFVRDISERKRLYVELKEKERKYNALVETSADGFWVSDSQGHIIEVNEAYAKRSGYSREELLSMRIPDIEASETTEETRAHIEKIIREGHDRFETWHRTKSGEIWPVEIVTTFYPFNGGTFMVFAVDISERRLAQQEIAKQQKELSKLSLALQQAGEGIMITSRDASIEYINRSFTGITGYTAEDIIGHNTSLLKSEAQDPEVYRDLWQTISSGNIWEGSLIERRKDGSFFPALLSIAPILDGDGTITHYVSIMKDVTEQKRMENQLLQAQKMESMGTLVGGIAHDFNNMLAALQGNVFLAIRNLKEPETVKIKLQTIHKLATNASGVVKQLLTFAKKDIVDIEPLDLNTLISDAFKLARSTIPENIDRHLEICDEPLRVNADITQLQQVLINLSNNARDALDGTDHPKIEWSVQKYQASDSFKKEHPEAETGEFARISVKDNGCGIKSVHLNAIFDPFFTTKETGKGTGLGLAMVFGSIERHGGILEVESQPGEGTAFHIYLPLVEAPIIDATIADDSSVQGNQETILLADDEESLRLTTSEVLQGLGYQVIEASDGEQALSLFLQHQDQIDLILSDIVMPGIGGVDLAKEIRKMGSNVPIILATGYDRELVTSGNAVIANCEILTKPYSFEGLSQIMNQMLSKN</sequence>
<dbReference type="PROSITE" id="PS50113">
    <property type="entry name" value="PAC"/>
    <property type="match status" value="2"/>
</dbReference>
<evidence type="ECO:0000313" key="15">
    <source>
        <dbReference type="Proteomes" id="UP000231701"/>
    </source>
</evidence>
<dbReference type="InterPro" id="IPR036890">
    <property type="entry name" value="HATPase_C_sf"/>
</dbReference>
<dbReference type="SMART" id="SM00091">
    <property type="entry name" value="PAS"/>
    <property type="match status" value="4"/>
</dbReference>
<evidence type="ECO:0000259" key="12">
    <source>
        <dbReference type="PROSITE" id="PS50112"/>
    </source>
</evidence>
<evidence type="ECO:0000256" key="6">
    <source>
        <dbReference type="ARBA" id="ARBA00022777"/>
    </source>
</evidence>
<feature type="domain" description="PAS" evidence="12">
    <location>
        <begin position="20"/>
        <end position="83"/>
    </location>
</feature>
<dbReference type="Pfam" id="PF02518">
    <property type="entry name" value="HATPase_c"/>
    <property type="match status" value="1"/>
</dbReference>
<dbReference type="Gene3D" id="3.40.50.2300">
    <property type="match status" value="1"/>
</dbReference>
<evidence type="ECO:0000259" key="11">
    <source>
        <dbReference type="PROSITE" id="PS50110"/>
    </source>
</evidence>
<feature type="domain" description="PAS" evidence="12">
    <location>
        <begin position="256"/>
        <end position="326"/>
    </location>
</feature>
<dbReference type="PROSITE" id="PS50112">
    <property type="entry name" value="PAS"/>
    <property type="match status" value="4"/>
</dbReference>
<feature type="domain" description="PAC" evidence="13">
    <location>
        <begin position="452"/>
        <end position="506"/>
    </location>
</feature>
<dbReference type="PRINTS" id="PR00344">
    <property type="entry name" value="BCTRLSENSOR"/>
</dbReference>
<dbReference type="PANTHER" id="PTHR43065">
    <property type="entry name" value="SENSOR HISTIDINE KINASE"/>
    <property type="match status" value="1"/>
</dbReference>
<evidence type="ECO:0000256" key="4">
    <source>
        <dbReference type="ARBA" id="ARBA00022679"/>
    </source>
</evidence>
<dbReference type="InterPro" id="IPR000014">
    <property type="entry name" value="PAS"/>
</dbReference>
<dbReference type="SMART" id="SM00448">
    <property type="entry name" value="REC"/>
    <property type="match status" value="1"/>
</dbReference>
<evidence type="ECO:0000256" key="2">
    <source>
        <dbReference type="ARBA" id="ARBA00012438"/>
    </source>
</evidence>
<dbReference type="SMART" id="SM00086">
    <property type="entry name" value="PAC"/>
    <property type="match status" value="3"/>
</dbReference>
<dbReference type="PROSITE" id="PS50110">
    <property type="entry name" value="RESPONSE_REGULATORY"/>
    <property type="match status" value="1"/>
</dbReference>
<keyword evidence="15" id="KW-1185">Reference proteome</keyword>
<feature type="domain" description="Response regulatory" evidence="11">
    <location>
        <begin position="764"/>
        <end position="880"/>
    </location>
</feature>
<dbReference type="GO" id="GO:0006355">
    <property type="term" value="P:regulation of DNA-templated transcription"/>
    <property type="evidence" value="ECO:0007669"/>
    <property type="project" value="InterPro"/>
</dbReference>
<evidence type="ECO:0000256" key="3">
    <source>
        <dbReference type="ARBA" id="ARBA00022553"/>
    </source>
</evidence>
<proteinExistence type="predicted"/>
<dbReference type="CDD" id="cd00130">
    <property type="entry name" value="PAS"/>
    <property type="match status" value="4"/>
</dbReference>
<feature type="modified residue" description="4-aspartylphosphate" evidence="9">
    <location>
        <position position="815"/>
    </location>
</feature>